<keyword evidence="3" id="KW-1185">Reference proteome</keyword>
<proteinExistence type="predicted"/>
<keyword evidence="1" id="KW-0812">Transmembrane</keyword>
<dbReference type="Proteomes" id="UP001174677">
    <property type="component" value="Chromosome 14"/>
</dbReference>
<evidence type="ECO:0000313" key="2">
    <source>
        <dbReference type="EMBL" id="KAJ9159525.1"/>
    </source>
</evidence>
<accession>A0ABQ9L4A5</accession>
<comment type="caution">
    <text evidence="2">The sequence shown here is derived from an EMBL/GenBank/DDBJ whole genome shotgun (WGS) entry which is preliminary data.</text>
</comment>
<evidence type="ECO:0000256" key="1">
    <source>
        <dbReference type="SAM" id="Phobius"/>
    </source>
</evidence>
<organism evidence="2 3">
    <name type="scientific">Hevea brasiliensis</name>
    <name type="common">Para rubber tree</name>
    <name type="synonym">Siphonia brasiliensis</name>
    <dbReference type="NCBI Taxonomy" id="3981"/>
    <lineage>
        <taxon>Eukaryota</taxon>
        <taxon>Viridiplantae</taxon>
        <taxon>Streptophyta</taxon>
        <taxon>Embryophyta</taxon>
        <taxon>Tracheophyta</taxon>
        <taxon>Spermatophyta</taxon>
        <taxon>Magnoliopsida</taxon>
        <taxon>eudicotyledons</taxon>
        <taxon>Gunneridae</taxon>
        <taxon>Pentapetalae</taxon>
        <taxon>rosids</taxon>
        <taxon>fabids</taxon>
        <taxon>Malpighiales</taxon>
        <taxon>Euphorbiaceae</taxon>
        <taxon>Crotonoideae</taxon>
        <taxon>Micrandreae</taxon>
        <taxon>Hevea</taxon>
    </lineage>
</organism>
<name>A0ABQ9L4A5_HEVBR</name>
<dbReference type="EMBL" id="JARPOI010000014">
    <property type="protein sequence ID" value="KAJ9159525.1"/>
    <property type="molecule type" value="Genomic_DNA"/>
</dbReference>
<evidence type="ECO:0000313" key="3">
    <source>
        <dbReference type="Proteomes" id="UP001174677"/>
    </source>
</evidence>
<keyword evidence="1" id="KW-1133">Transmembrane helix</keyword>
<gene>
    <name evidence="2" type="ORF">P3X46_025031</name>
</gene>
<sequence>MQENESSDGFNSALSQKIFEIELQGILTRKDSKIDLSPQADGRPLILRRKDDFNVLKHDKELRIREIATYGFYIAPIWFVTEVIALLLTVKHMESKASG</sequence>
<protein>
    <submittedName>
        <fullName evidence="2">Uncharacterized protein</fullName>
    </submittedName>
</protein>
<keyword evidence="1" id="KW-0472">Membrane</keyword>
<feature type="transmembrane region" description="Helical" evidence="1">
    <location>
        <begin position="70"/>
        <end position="90"/>
    </location>
</feature>
<reference evidence="2" key="1">
    <citation type="journal article" date="2023" name="Plant Biotechnol. J.">
        <title>Chromosome-level wild Hevea brasiliensis genome provides new tools for genomic-assisted breeding and valuable loci to elevate rubber yield.</title>
        <authorList>
            <person name="Cheng H."/>
            <person name="Song X."/>
            <person name="Hu Y."/>
            <person name="Wu T."/>
            <person name="Yang Q."/>
            <person name="An Z."/>
            <person name="Feng S."/>
            <person name="Deng Z."/>
            <person name="Wu W."/>
            <person name="Zeng X."/>
            <person name="Tu M."/>
            <person name="Wang X."/>
            <person name="Huang H."/>
        </authorList>
    </citation>
    <scope>NUCLEOTIDE SEQUENCE</scope>
    <source>
        <strain evidence="2">MT/VB/25A 57/8</strain>
    </source>
</reference>